<feature type="region of interest" description="Disordered" evidence="2">
    <location>
        <begin position="677"/>
        <end position="737"/>
    </location>
</feature>
<name>A0A4S2L6H1_OPIFE</name>
<feature type="region of interest" description="Disordered" evidence="2">
    <location>
        <begin position="343"/>
        <end position="368"/>
    </location>
</feature>
<feature type="compositionally biased region" description="Low complexity" evidence="2">
    <location>
        <begin position="686"/>
        <end position="700"/>
    </location>
</feature>
<dbReference type="InterPro" id="IPR039041">
    <property type="entry name" value="Nav/unc-53"/>
</dbReference>
<feature type="compositionally biased region" description="Polar residues" evidence="2">
    <location>
        <begin position="757"/>
        <end position="766"/>
    </location>
</feature>
<dbReference type="Pfam" id="PF25408">
    <property type="entry name" value="AAA_lid_NAV1"/>
    <property type="match status" value="1"/>
</dbReference>
<protein>
    <recommendedName>
        <fullName evidence="3">CortBP2/NAV1-like AAA+ ATPase lid domain-containing protein</fullName>
    </recommendedName>
</protein>
<accession>A0A4S2L6H1</accession>
<gene>
    <name evidence="4" type="ORF">CRM22_009685</name>
</gene>
<organism evidence="4 5">
    <name type="scientific">Opisthorchis felineus</name>
    <dbReference type="NCBI Taxonomy" id="147828"/>
    <lineage>
        <taxon>Eukaryota</taxon>
        <taxon>Metazoa</taxon>
        <taxon>Spiralia</taxon>
        <taxon>Lophotrochozoa</taxon>
        <taxon>Platyhelminthes</taxon>
        <taxon>Trematoda</taxon>
        <taxon>Digenea</taxon>
        <taxon>Opisthorchiida</taxon>
        <taxon>Opisthorchiata</taxon>
        <taxon>Opisthorchiidae</taxon>
        <taxon>Opisthorchis</taxon>
    </lineage>
</organism>
<feature type="compositionally biased region" description="Polar residues" evidence="2">
    <location>
        <begin position="50"/>
        <end position="62"/>
    </location>
</feature>
<proteinExistence type="predicted"/>
<evidence type="ECO:0000256" key="2">
    <source>
        <dbReference type="SAM" id="MobiDB-lite"/>
    </source>
</evidence>
<feature type="region of interest" description="Disordered" evidence="2">
    <location>
        <begin position="575"/>
        <end position="595"/>
    </location>
</feature>
<keyword evidence="1" id="KW-0175">Coiled coil</keyword>
<dbReference type="Proteomes" id="UP000308267">
    <property type="component" value="Unassembled WGS sequence"/>
</dbReference>
<comment type="caution">
    <text evidence="4">The sequence shown here is derived from an EMBL/GenBank/DDBJ whole genome shotgun (WGS) entry which is preliminary data.</text>
</comment>
<sequence>MQHLYPNFYSLVSAPSKPLDPRIRRRSCVWTCSENSSVVDELRNHTKAMSDNFSVSSQSTVLSQPVRRRSSSQVPNRKSMGPMSAQRHSLLLQQAPNNVSATSSSADSSTPSPPSAFADEKVFCHGPGEVPAKTKSSIVNSSHGYAPKVGQHQITVARQPLYPGISRSRECIIMTPHMPVRFPMQHVFAQCSSSNALASATLQDTRLSIDKQLRHSRTYEREIAQTNSQRAQRAFRTTLQPALSLQSINRICEFSPCVVPVNQSRPTRNKLVMGLRDLGAVNKHQTMGPTHQESRHLPPYLKPDQVSSAHLNLQAVVTPGCLLMEPGNHTRIHSLPAHFVPHWSTETPSTSTQPRFSSRQSDPNRKARYADRRRTMWGIPYVDRLQKNGCTLLPMIHHTDPGFQPVILYPPHNSNEAIPCVSTSTPRSNTDGVDITGIQSLSSDSGVDLVEYDHGSYRNESSDKLKAQDLRNGRRIRPVNAKRAQVVSAFEQSLNSISQRLKNLTTTTARKDSELHELRATIDALRCQSGFGLHSLGNQQLLVTGNQVVLSEATTPFQQVPQPGSVHVPAIDETVNTQPDGKPNDANQRKSSWFRGSIGKAFRKKSSLPPTKPATTAVQDIVHNTCAMQMSSASTINHANVTQVHGIHPTPNAPNTHHSLEPIAATNLVSQVPSNQSGRIQLNGLSPSNSSTSNSSWSASGLVPQPECGKGNCSATTPSDPKPNLHNGITVPVQTPNCSRHTIVPNYLFDAHHTGDTESPYSLAENQSEKPQYEGKNGSNMQQAGHSVYDQTNKPQAVLSPISWLGSIMDDAFSDISSTDSPTVRLQAELNRLRQQLSERDLKLTDVQLEALASTHQVNQLRDQLSRVYAEMQHLRSDNARLQQMMTTKTVVSTSTVTSTILETPKVDGCLTVSTKTENETNWPFSSDFDFLAGLVQERNEEAAAVASTYRNNRYARVYLLIVRSTNDCSEINLGMVDLNFSSSWSALGLQLLRLYRNYINRIDPQNRLSILEECISVYKLHCGTISREHKVTVSEEIPKEEQLSPDDLPSFLQNLPPGGAEIELRMQSKPNGFVASMSIDSLIPYHTLEAYLGWLEDHYCLVICLENPTQMDLTRLLLDCLKCSRRISQEHHIKPESEDDLTEQIKHYLTSSEEGEERTCKTENLGTAIVIERLEMSADHFQNFLCCVGWKSPNSTENAINNRTYIIAFSTPKPPPSNSIAVELSSAIPNAKPYLSSLGFCWVCTEQQSYEDMKYTLCQSLRKRIIHVVVDHCVLEQAGLGRERKKLMQRLVAWLEEVWDRVNKLLMKSYSSDSNSGFLSPKVFRDLPLANSEDWFVEFWNQRLIRKMQQLRSPLQHNSPDEDPIPWVTATWPWTSTPHPEEIKSRLLLPLPFPCQSD</sequence>
<feature type="compositionally biased region" description="Low complexity" evidence="2">
    <location>
        <begin position="100"/>
        <end position="110"/>
    </location>
</feature>
<dbReference type="EMBL" id="SJOL01009318">
    <property type="protein sequence ID" value="TGZ58310.1"/>
    <property type="molecule type" value="Genomic_DNA"/>
</dbReference>
<dbReference type="OrthoDB" id="2161974at2759"/>
<evidence type="ECO:0000313" key="4">
    <source>
        <dbReference type="EMBL" id="TGZ58310.1"/>
    </source>
</evidence>
<feature type="compositionally biased region" description="Polar residues" evidence="2">
    <location>
        <begin position="575"/>
        <end position="591"/>
    </location>
</feature>
<dbReference type="PANTHER" id="PTHR12784">
    <property type="entry name" value="STEERIN"/>
    <property type="match status" value="1"/>
</dbReference>
<dbReference type="GO" id="GO:0022008">
    <property type="term" value="P:neurogenesis"/>
    <property type="evidence" value="ECO:0007669"/>
    <property type="project" value="InterPro"/>
</dbReference>
<feature type="region of interest" description="Disordered" evidence="2">
    <location>
        <begin position="755"/>
        <end position="784"/>
    </location>
</feature>
<dbReference type="PANTHER" id="PTHR12784:SF28">
    <property type="entry name" value="PROTEIN SICKIE"/>
    <property type="match status" value="1"/>
</dbReference>
<reference evidence="4 5" key="1">
    <citation type="journal article" date="2019" name="BMC Genomics">
        <title>New insights from Opisthorchis felineus genome: update on genomics of the epidemiologically important liver flukes.</title>
        <authorList>
            <person name="Ershov N.I."/>
            <person name="Mordvinov V.A."/>
            <person name="Prokhortchouk E.B."/>
            <person name="Pakharukova M.Y."/>
            <person name="Gunbin K.V."/>
            <person name="Ustyantsev K."/>
            <person name="Genaev M.A."/>
            <person name="Blinov A.G."/>
            <person name="Mazur A."/>
            <person name="Boulygina E."/>
            <person name="Tsygankova S."/>
            <person name="Khrameeva E."/>
            <person name="Chekanov N."/>
            <person name="Fan G."/>
            <person name="Xiao A."/>
            <person name="Zhang H."/>
            <person name="Xu X."/>
            <person name="Yang H."/>
            <person name="Solovyev V."/>
            <person name="Lee S.M."/>
            <person name="Liu X."/>
            <person name="Afonnikov D.A."/>
            <person name="Skryabin K.G."/>
        </authorList>
    </citation>
    <scope>NUCLEOTIDE SEQUENCE [LARGE SCALE GENOMIC DNA]</scope>
    <source>
        <strain evidence="4">AK-0245</strain>
        <tissue evidence="4">Whole organism</tissue>
    </source>
</reference>
<feature type="domain" description="CortBP2/NAV1-like AAA+ ATPase lid" evidence="3">
    <location>
        <begin position="1281"/>
        <end position="1385"/>
    </location>
</feature>
<feature type="region of interest" description="Disordered" evidence="2">
    <location>
        <begin position="50"/>
        <end position="124"/>
    </location>
</feature>
<evidence type="ECO:0000256" key="1">
    <source>
        <dbReference type="ARBA" id="ARBA00023054"/>
    </source>
</evidence>
<evidence type="ECO:0000313" key="5">
    <source>
        <dbReference type="Proteomes" id="UP000308267"/>
    </source>
</evidence>
<dbReference type="InterPro" id="IPR057568">
    <property type="entry name" value="CortBP2_NAV1-like_AAA_lid"/>
</dbReference>
<feature type="compositionally biased region" description="Polar residues" evidence="2">
    <location>
        <begin position="344"/>
        <end position="361"/>
    </location>
</feature>
<evidence type="ECO:0000259" key="3">
    <source>
        <dbReference type="Pfam" id="PF25408"/>
    </source>
</evidence>
<keyword evidence="5" id="KW-1185">Reference proteome</keyword>